<dbReference type="STRING" id="47428.A0A284S3K3"/>
<dbReference type="EMBL" id="FUEG01000029">
    <property type="protein sequence ID" value="SJL15600.1"/>
    <property type="molecule type" value="Genomic_DNA"/>
</dbReference>
<feature type="compositionally biased region" description="Polar residues" evidence="1">
    <location>
        <begin position="9"/>
        <end position="19"/>
    </location>
</feature>
<dbReference type="Pfam" id="PF20149">
    <property type="entry name" value="DUF6532"/>
    <property type="match status" value="1"/>
</dbReference>
<dbReference type="OrthoDB" id="3225557at2759"/>
<feature type="region of interest" description="Disordered" evidence="1">
    <location>
        <begin position="1"/>
        <end position="123"/>
    </location>
</feature>
<evidence type="ECO:0000313" key="3">
    <source>
        <dbReference type="EMBL" id="SJL15600.1"/>
    </source>
</evidence>
<feature type="compositionally biased region" description="Low complexity" evidence="1">
    <location>
        <begin position="51"/>
        <end position="72"/>
    </location>
</feature>
<dbReference type="InterPro" id="IPR045341">
    <property type="entry name" value="DUF6532"/>
</dbReference>
<organism evidence="3 4">
    <name type="scientific">Armillaria ostoyae</name>
    <name type="common">Armillaria root rot fungus</name>
    <dbReference type="NCBI Taxonomy" id="47428"/>
    <lineage>
        <taxon>Eukaryota</taxon>
        <taxon>Fungi</taxon>
        <taxon>Dikarya</taxon>
        <taxon>Basidiomycota</taxon>
        <taxon>Agaricomycotina</taxon>
        <taxon>Agaricomycetes</taxon>
        <taxon>Agaricomycetidae</taxon>
        <taxon>Agaricales</taxon>
        <taxon>Marasmiineae</taxon>
        <taxon>Physalacriaceae</taxon>
        <taxon>Armillaria</taxon>
    </lineage>
</organism>
<feature type="compositionally biased region" description="Basic and acidic residues" evidence="1">
    <location>
        <begin position="26"/>
        <end position="41"/>
    </location>
</feature>
<gene>
    <name evidence="3" type="ORF">ARMOST_19102</name>
</gene>
<name>A0A284S3K3_ARMOS</name>
<dbReference type="Proteomes" id="UP000219338">
    <property type="component" value="Unassembled WGS sequence"/>
</dbReference>
<sequence length="552" mass="60328">MPNRELRSSKANTKTQYSPRTAKAINDAKAEAERRILDARKGSQKRVTQGATTASSSRKRAASNVAVPTKPATKAKKSSESVAENKPATKSQRRPPAANIADSEDEQDLPRQHKRAPYASLEVNLQPKMITTVTSKASESDGDDEDLNNLDPYSLAAALDRERPMVVDDTLDDGPFGASGGEIEMVQGTGESERACSVERMSSRNTSVLPSETGNDADEARIVKVKGKKMTSKRSQRDSAFAKELPRVALITGPEAAKPPKTKNESRVWTQVSQLIQPIGGKKLPLLKQSDEVQLVVQGAIDNTEASFPMDDPFPDVQTEAKKYRDVQEIADRLGVDLSFAAPLGELVLDQVATNRSVFFKKAAVPAIAYYQLGTDEVCKVRYKALCDSGRPRYVFVGKWGFNAKGEETYKIMVSKPYFNPAIITTAKYFFANPKSIGNRLFPRFKSSIKDAQEREMPATIVALVATAVFAALHRWRDGKLDTNVEFSGTVFRTTYNNHLEDIKRYKTDYPAESHATFVNLLEECKPDSASGGTVAGSSGSGLAALMANGDD</sequence>
<evidence type="ECO:0000256" key="1">
    <source>
        <dbReference type="SAM" id="MobiDB-lite"/>
    </source>
</evidence>
<proteinExistence type="predicted"/>
<evidence type="ECO:0000313" key="4">
    <source>
        <dbReference type="Proteomes" id="UP000219338"/>
    </source>
</evidence>
<keyword evidence="4" id="KW-1185">Reference proteome</keyword>
<evidence type="ECO:0000259" key="2">
    <source>
        <dbReference type="Pfam" id="PF20149"/>
    </source>
</evidence>
<feature type="domain" description="DUF6532" evidence="2">
    <location>
        <begin position="310"/>
        <end position="505"/>
    </location>
</feature>
<dbReference type="AlphaFoldDB" id="A0A284S3K3"/>
<protein>
    <recommendedName>
        <fullName evidence="2">DUF6532 domain-containing protein</fullName>
    </recommendedName>
</protein>
<accession>A0A284S3K3</accession>
<dbReference type="OMA" id="ATWNAND"/>
<reference evidence="4" key="1">
    <citation type="journal article" date="2017" name="Nat. Ecol. Evol.">
        <title>Genome expansion and lineage-specific genetic innovations in the forest pathogenic fungi Armillaria.</title>
        <authorList>
            <person name="Sipos G."/>
            <person name="Prasanna A.N."/>
            <person name="Walter M.C."/>
            <person name="O'Connor E."/>
            <person name="Balint B."/>
            <person name="Krizsan K."/>
            <person name="Kiss B."/>
            <person name="Hess J."/>
            <person name="Varga T."/>
            <person name="Slot J."/>
            <person name="Riley R."/>
            <person name="Boka B."/>
            <person name="Rigling D."/>
            <person name="Barry K."/>
            <person name="Lee J."/>
            <person name="Mihaltcheva S."/>
            <person name="LaButti K."/>
            <person name="Lipzen A."/>
            <person name="Waldron R."/>
            <person name="Moloney N.M."/>
            <person name="Sperisen C."/>
            <person name="Kredics L."/>
            <person name="Vagvoelgyi C."/>
            <person name="Patrignani A."/>
            <person name="Fitzpatrick D."/>
            <person name="Nagy I."/>
            <person name="Doyle S."/>
            <person name="Anderson J.B."/>
            <person name="Grigoriev I.V."/>
            <person name="Gueldener U."/>
            <person name="Muensterkoetter M."/>
            <person name="Nagy L.G."/>
        </authorList>
    </citation>
    <scope>NUCLEOTIDE SEQUENCE [LARGE SCALE GENOMIC DNA]</scope>
    <source>
        <strain evidence="4">C18/9</strain>
    </source>
</reference>